<feature type="region of interest" description="Disordered" evidence="1">
    <location>
        <begin position="277"/>
        <end position="487"/>
    </location>
</feature>
<feature type="compositionally biased region" description="Basic and acidic residues" evidence="1">
    <location>
        <begin position="167"/>
        <end position="184"/>
    </location>
</feature>
<organism evidence="3">
    <name type="scientific">Culicoides sonorensis</name>
    <name type="common">Biting midge</name>
    <dbReference type="NCBI Taxonomy" id="179676"/>
    <lineage>
        <taxon>Eukaryota</taxon>
        <taxon>Metazoa</taxon>
        <taxon>Ecdysozoa</taxon>
        <taxon>Arthropoda</taxon>
        <taxon>Hexapoda</taxon>
        <taxon>Insecta</taxon>
        <taxon>Pterygota</taxon>
        <taxon>Neoptera</taxon>
        <taxon>Endopterygota</taxon>
        <taxon>Diptera</taxon>
        <taxon>Nematocera</taxon>
        <taxon>Chironomoidea</taxon>
        <taxon>Ceratopogonidae</taxon>
        <taxon>Ceratopogoninae</taxon>
        <taxon>Culicoides</taxon>
        <taxon>Monoculicoides</taxon>
    </lineage>
</organism>
<proteinExistence type="predicted"/>
<feature type="compositionally biased region" description="Polar residues" evidence="1">
    <location>
        <begin position="427"/>
        <end position="441"/>
    </location>
</feature>
<evidence type="ECO:0000313" key="3">
    <source>
        <dbReference type="EMBL" id="SSX31433.1"/>
    </source>
</evidence>
<accession>A0A336MRL8</accession>
<dbReference type="VEuPathDB" id="VectorBase:CSON003631"/>
<gene>
    <name evidence="3" type="primary">CSON003631</name>
</gene>
<dbReference type="EMBL" id="UFQT01001691">
    <property type="protein sequence ID" value="SSX31433.1"/>
    <property type="molecule type" value="Genomic_DNA"/>
</dbReference>
<evidence type="ECO:0000313" key="2">
    <source>
        <dbReference type="EMBL" id="SSX11870.1"/>
    </source>
</evidence>
<feature type="compositionally biased region" description="Basic and acidic residues" evidence="1">
    <location>
        <begin position="449"/>
        <end position="475"/>
    </location>
</feature>
<dbReference type="EMBL" id="UFQS01001691">
    <property type="protein sequence ID" value="SSX11870.1"/>
    <property type="molecule type" value="Genomic_DNA"/>
</dbReference>
<feature type="compositionally biased region" description="Basic and acidic residues" evidence="1">
    <location>
        <begin position="295"/>
        <end position="311"/>
    </location>
</feature>
<evidence type="ECO:0000256" key="1">
    <source>
        <dbReference type="SAM" id="MobiDB-lite"/>
    </source>
</evidence>
<protein>
    <submittedName>
        <fullName evidence="3">CSON003631 protein</fullName>
    </submittedName>
</protein>
<reference evidence="3" key="2">
    <citation type="submission" date="2018-07" db="EMBL/GenBank/DDBJ databases">
        <authorList>
            <person name="Quirk P.G."/>
            <person name="Krulwich T.A."/>
        </authorList>
    </citation>
    <scope>NUCLEOTIDE SEQUENCE</scope>
</reference>
<reference evidence="2" key="1">
    <citation type="submission" date="2018-04" db="EMBL/GenBank/DDBJ databases">
        <authorList>
            <person name="Go L.Y."/>
            <person name="Mitchell J.A."/>
        </authorList>
    </citation>
    <scope>NUCLEOTIDE SEQUENCE</scope>
    <source>
        <tissue evidence="2">Whole organism</tissue>
    </source>
</reference>
<feature type="compositionally biased region" description="Basic and acidic residues" evidence="1">
    <location>
        <begin position="351"/>
        <end position="422"/>
    </location>
</feature>
<feature type="region of interest" description="Disordered" evidence="1">
    <location>
        <begin position="150"/>
        <end position="186"/>
    </location>
</feature>
<name>A0A336MRL8_CULSO</name>
<feature type="compositionally biased region" description="Basic and acidic residues" evidence="1">
    <location>
        <begin position="512"/>
        <end position="522"/>
    </location>
</feature>
<feature type="compositionally biased region" description="Acidic residues" evidence="1">
    <location>
        <begin position="152"/>
        <end position="166"/>
    </location>
</feature>
<sequence>METQTTKNDKLVQLKNTKNEVETKKNLHSNLLYIDEDENGTEVISDEFDQEIDKNIEALDDFGDFSEEEPYVELDVNLLPQNGDVTEIDVKNNEVNNRLRTVSGESSGSSEAEENLADTIKKAPIVITEVVPYQPPPFALAFTTGRRLSECKEEDEIESENGDENQPEEKETKQPEIEKPKEETPQITVVPATPEHKKSTEINTGTRRFIVTKASPTAARHEINLLKDRTVKHNSQTIHFPCSQPTRQSIQNWFSPTRKMEPHVDKQYFDTSLVEIRPTSDDASKSTENVNSDQIPEKHDLDDVWIKRESKSPATNTSKHVHIDEPDVGVDRPVSAPVGELSVKSSKKSKKEKEEARRQEKEQRKNEKEARRRKEEAARQLERMEKEAAKLEKLNRSNEKIYTRSVERVSGRSGSLERRRSGDGTVVLNQSTVHGTASPSRRPTIFDVFRPRRGSDPKKQKEKDPSKGSGSDKDSNNGSTGGGSSGIMHSMKVAMQHTGLIGHSGKSGGSETQKEKVKDGSAHPHAGSHAQYYHTVTAVRRADVSKSPMTKVMDLFRHRSNSAMSDADKRKARATAQQQLLAAQWFHEYSVLQEILYLNINIKKKN</sequence>
<dbReference type="AlphaFoldDB" id="A0A336MRL8"/>
<feature type="region of interest" description="Disordered" evidence="1">
    <location>
        <begin position="500"/>
        <end position="531"/>
    </location>
</feature>